<dbReference type="EMBL" id="BKCJ010004717">
    <property type="protein sequence ID" value="GEU62686.1"/>
    <property type="molecule type" value="Genomic_DNA"/>
</dbReference>
<dbReference type="AlphaFoldDB" id="A0A6L2LLH5"/>
<accession>A0A6L2LLH5</accession>
<feature type="region of interest" description="Disordered" evidence="1">
    <location>
        <begin position="74"/>
        <end position="102"/>
    </location>
</feature>
<proteinExistence type="predicted"/>
<sequence length="354" mass="40410">MISPAFVKANYEALESLLRDQRRQMRNNDLRTELEYFSEDYDKEREIEPRPKPTRAATPPLRVESPRICRRGERTVGFEGAQSRGESRVERNTEGRRPSEEAPREMKVLIRRIFLDGYCVLVFRIASHLKPEWGLIPSTTNNLRIVSSGVKPSSGWLPVWESATRSPTPLAVGLRRNYSKGQTVKPTFSISNFPTRTTLSLYGNLPSKGGYNKLSQTGSIRFQSLLTFPTGKSGEGYTRRFSPPSKCETGSKETHEEDFRKREVIRKVGTKGEMRLEETGSIRFQSLLTFPTGKSGEGYTRRFSPPSKCETGSKETHEEDFRKREVIRKVGTKGEMRLEEVWDDKKGGQMSRTL</sequence>
<organism evidence="2">
    <name type="scientific">Tanacetum cinerariifolium</name>
    <name type="common">Dalmatian daisy</name>
    <name type="synonym">Chrysanthemum cinerariifolium</name>
    <dbReference type="NCBI Taxonomy" id="118510"/>
    <lineage>
        <taxon>Eukaryota</taxon>
        <taxon>Viridiplantae</taxon>
        <taxon>Streptophyta</taxon>
        <taxon>Embryophyta</taxon>
        <taxon>Tracheophyta</taxon>
        <taxon>Spermatophyta</taxon>
        <taxon>Magnoliopsida</taxon>
        <taxon>eudicotyledons</taxon>
        <taxon>Gunneridae</taxon>
        <taxon>Pentapetalae</taxon>
        <taxon>asterids</taxon>
        <taxon>campanulids</taxon>
        <taxon>Asterales</taxon>
        <taxon>Asteraceae</taxon>
        <taxon>Asteroideae</taxon>
        <taxon>Anthemideae</taxon>
        <taxon>Anthemidinae</taxon>
        <taxon>Tanacetum</taxon>
    </lineage>
</organism>
<protein>
    <submittedName>
        <fullName evidence="2">Uncharacterized protein</fullName>
    </submittedName>
</protein>
<feature type="region of interest" description="Disordered" evidence="1">
    <location>
        <begin position="235"/>
        <end position="255"/>
    </location>
</feature>
<name>A0A6L2LLH5_TANCI</name>
<feature type="compositionally biased region" description="Basic and acidic residues" evidence="1">
    <location>
        <begin position="85"/>
        <end position="102"/>
    </location>
</feature>
<gene>
    <name evidence="2" type="ORF">Tci_034664</name>
</gene>
<evidence type="ECO:0000313" key="2">
    <source>
        <dbReference type="EMBL" id="GEU62686.1"/>
    </source>
</evidence>
<reference evidence="2" key="1">
    <citation type="journal article" date="2019" name="Sci. Rep.">
        <title>Draft genome of Tanacetum cinerariifolium, the natural source of mosquito coil.</title>
        <authorList>
            <person name="Yamashiro T."/>
            <person name="Shiraishi A."/>
            <person name="Satake H."/>
            <person name="Nakayama K."/>
        </authorList>
    </citation>
    <scope>NUCLEOTIDE SEQUENCE</scope>
</reference>
<feature type="region of interest" description="Disordered" evidence="1">
    <location>
        <begin position="296"/>
        <end position="320"/>
    </location>
</feature>
<comment type="caution">
    <text evidence="2">The sequence shown here is derived from an EMBL/GenBank/DDBJ whole genome shotgun (WGS) entry which is preliminary data.</text>
</comment>
<feature type="compositionally biased region" description="Basic and acidic residues" evidence="1">
    <location>
        <begin position="311"/>
        <end position="320"/>
    </location>
</feature>
<evidence type="ECO:0000256" key="1">
    <source>
        <dbReference type="SAM" id="MobiDB-lite"/>
    </source>
</evidence>